<dbReference type="EC" id="1.1.1.1" evidence="3"/>
<dbReference type="InterPro" id="IPR020843">
    <property type="entry name" value="ER"/>
</dbReference>
<dbReference type="PANTHER" id="PTHR42940:SF8">
    <property type="entry name" value="VACUOLAR PROTEIN SORTING-ASSOCIATED PROTEIN 11"/>
    <property type="match status" value="1"/>
</dbReference>
<dbReference type="GO" id="GO:0005737">
    <property type="term" value="C:cytoplasm"/>
    <property type="evidence" value="ECO:0007669"/>
    <property type="project" value="TreeGrafter"/>
</dbReference>
<comment type="cofactor">
    <cofactor evidence="1">
        <name>Zn(2+)</name>
        <dbReference type="ChEBI" id="CHEBI:29105"/>
    </cofactor>
</comment>
<dbReference type="Pfam" id="PF08240">
    <property type="entry name" value="ADH_N"/>
    <property type="match status" value="1"/>
</dbReference>
<name>L8JSC6_9BACT</name>
<protein>
    <recommendedName>
        <fullName evidence="3">alcohol dehydrogenase</fullName>
        <ecNumber evidence="3">1.1.1.1</ecNumber>
    </recommendedName>
</protein>
<comment type="caution">
    <text evidence="8">The sequence shown here is derived from an EMBL/GenBank/DDBJ whole genome shotgun (WGS) entry which is preliminary data.</text>
</comment>
<dbReference type="EMBL" id="AMZN01000045">
    <property type="protein sequence ID" value="ELR71118.1"/>
    <property type="molecule type" value="Genomic_DNA"/>
</dbReference>
<evidence type="ECO:0000256" key="5">
    <source>
        <dbReference type="ARBA" id="ARBA00022833"/>
    </source>
</evidence>
<evidence type="ECO:0000313" key="9">
    <source>
        <dbReference type="Proteomes" id="UP000011135"/>
    </source>
</evidence>
<dbReference type="CDD" id="cd08298">
    <property type="entry name" value="CAD2"/>
    <property type="match status" value="1"/>
</dbReference>
<dbReference type="InterPro" id="IPR014187">
    <property type="entry name" value="ADH_Zn_typ-2"/>
</dbReference>
<dbReference type="NCBIfam" id="TIGR02822">
    <property type="entry name" value="adh_fam_2"/>
    <property type="match status" value="1"/>
</dbReference>
<evidence type="ECO:0000256" key="3">
    <source>
        <dbReference type="ARBA" id="ARBA00013190"/>
    </source>
</evidence>
<dbReference type="PANTHER" id="PTHR42940">
    <property type="entry name" value="ALCOHOL DEHYDROGENASE 1-RELATED"/>
    <property type="match status" value="1"/>
</dbReference>
<dbReference type="Proteomes" id="UP000011135">
    <property type="component" value="Unassembled WGS sequence"/>
</dbReference>
<keyword evidence="9" id="KW-1185">Reference proteome</keyword>
<reference evidence="8 9" key="1">
    <citation type="submission" date="2012-12" db="EMBL/GenBank/DDBJ databases">
        <title>Genome assembly of Fulvivirga imtechensis AK7.</title>
        <authorList>
            <person name="Nupur N."/>
            <person name="Khatri I."/>
            <person name="Kumar R."/>
            <person name="Subramanian S."/>
            <person name="Pinnaka A."/>
        </authorList>
    </citation>
    <scope>NUCLEOTIDE SEQUENCE [LARGE SCALE GENOMIC DNA]</scope>
    <source>
        <strain evidence="8 9">AK7</strain>
    </source>
</reference>
<keyword evidence="4" id="KW-0479">Metal-binding</keyword>
<dbReference type="AlphaFoldDB" id="L8JSC6"/>
<dbReference type="GO" id="GO:0046872">
    <property type="term" value="F:metal ion binding"/>
    <property type="evidence" value="ECO:0007669"/>
    <property type="project" value="UniProtKB-KW"/>
</dbReference>
<dbReference type="STRING" id="1237149.C900_03082"/>
<evidence type="ECO:0000259" key="7">
    <source>
        <dbReference type="SMART" id="SM00829"/>
    </source>
</evidence>
<dbReference type="GO" id="GO:0004022">
    <property type="term" value="F:alcohol dehydrogenase (NAD+) activity"/>
    <property type="evidence" value="ECO:0007669"/>
    <property type="project" value="UniProtKB-EC"/>
</dbReference>
<evidence type="ECO:0000256" key="4">
    <source>
        <dbReference type="ARBA" id="ARBA00022723"/>
    </source>
</evidence>
<dbReference type="PATRIC" id="fig|1237149.3.peg.2839"/>
<sequence>MRAWLLKNITDLTKDEHPLHLGNVPVPVPSDNEILVKVSCCGVCHTELDEIEGRTSPPAFPVIPGHQVVGIVEEQGATASRFKQGDRVGIAWIYSACGECEYCKAGLENLCPCFKATGRDSNGGYAEFIVVNEHFAYHIPADFSDEEAAPLLCAGAIGYRSLKLANLNNGQTLGLTGFGASGHQVLKMARYLFPASEIFVFARSEYEQDFALELGAAWAGDISDKPPHKLNAIIDTTPVWSTVVASLSCIKPGGRLVINAIRKESTDQKALLELHYQDHLWMEKEIKSVANIVRKDVEEFLKLAAIIPLRPVIERYPFERANEALVDLKHKHVRGGKVLVFNNQG</sequence>
<dbReference type="eggNOG" id="COG1064">
    <property type="taxonomic scope" value="Bacteria"/>
</dbReference>
<dbReference type="InterPro" id="IPR036291">
    <property type="entry name" value="NAD(P)-bd_dom_sf"/>
</dbReference>
<comment type="similarity">
    <text evidence="2">Belongs to the zinc-containing alcohol dehydrogenase family.</text>
</comment>
<dbReference type="Pfam" id="PF13602">
    <property type="entry name" value="ADH_zinc_N_2"/>
    <property type="match status" value="1"/>
</dbReference>
<organism evidence="8 9">
    <name type="scientific">Fulvivirga imtechensis AK7</name>
    <dbReference type="NCBI Taxonomy" id="1237149"/>
    <lineage>
        <taxon>Bacteria</taxon>
        <taxon>Pseudomonadati</taxon>
        <taxon>Bacteroidota</taxon>
        <taxon>Cytophagia</taxon>
        <taxon>Cytophagales</taxon>
        <taxon>Fulvivirgaceae</taxon>
        <taxon>Fulvivirga</taxon>
    </lineage>
</organism>
<feature type="domain" description="Enoyl reductase (ER)" evidence="7">
    <location>
        <begin position="14"/>
        <end position="340"/>
    </location>
</feature>
<proteinExistence type="inferred from homology"/>
<keyword evidence="5" id="KW-0862">Zinc</keyword>
<dbReference type="OrthoDB" id="9806940at2"/>
<dbReference type="SUPFAM" id="SSF50129">
    <property type="entry name" value="GroES-like"/>
    <property type="match status" value="1"/>
</dbReference>
<evidence type="ECO:0000256" key="6">
    <source>
        <dbReference type="ARBA" id="ARBA00023002"/>
    </source>
</evidence>
<evidence type="ECO:0000256" key="2">
    <source>
        <dbReference type="ARBA" id="ARBA00008072"/>
    </source>
</evidence>
<dbReference type="SUPFAM" id="SSF51735">
    <property type="entry name" value="NAD(P)-binding Rossmann-fold domains"/>
    <property type="match status" value="1"/>
</dbReference>
<dbReference type="SMART" id="SM00829">
    <property type="entry name" value="PKS_ER"/>
    <property type="match status" value="1"/>
</dbReference>
<evidence type="ECO:0000313" key="8">
    <source>
        <dbReference type="EMBL" id="ELR71118.1"/>
    </source>
</evidence>
<gene>
    <name evidence="8" type="ORF">C900_03082</name>
</gene>
<dbReference type="Gene3D" id="3.40.50.720">
    <property type="entry name" value="NAD(P)-binding Rossmann-like Domain"/>
    <property type="match status" value="1"/>
</dbReference>
<keyword evidence="6" id="KW-0560">Oxidoreductase</keyword>
<dbReference type="RefSeq" id="WP_009580434.1">
    <property type="nucleotide sequence ID" value="NZ_AMZN01000045.1"/>
</dbReference>
<evidence type="ECO:0000256" key="1">
    <source>
        <dbReference type="ARBA" id="ARBA00001947"/>
    </source>
</evidence>
<dbReference type="InterPro" id="IPR013154">
    <property type="entry name" value="ADH-like_N"/>
</dbReference>
<dbReference type="InterPro" id="IPR011032">
    <property type="entry name" value="GroES-like_sf"/>
</dbReference>
<accession>L8JSC6</accession>
<dbReference type="Gene3D" id="3.90.180.10">
    <property type="entry name" value="Medium-chain alcohol dehydrogenases, catalytic domain"/>
    <property type="match status" value="1"/>
</dbReference>